<evidence type="ECO:0000313" key="3">
    <source>
        <dbReference type="Proteomes" id="UP001165275"/>
    </source>
</evidence>
<dbReference type="PANTHER" id="PTHR11014">
    <property type="entry name" value="PEPTIDASE M20 FAMILY MEMBER"/>
    <property type="match status" value="1"/>
</dbReference>
<keyword evidence="1" id="KW-0378">Hydrolase</keyword>
<proteinExistence type="predicted"/>
<sequence>MLVNQPEMTRFAKQVAKNLMGESHPQQVIDIPEPLMGSEDFAFMLNQCPGSYLLLGNGQGENSCMVHNPGYDFNDEIILRGIAYWSALTQEFLKE</sequence>
<dbReference type="SUPFAM" id="SSF53187">
    <property type="entry name" value="Zn-dependent exopeptidases"/>
    <property type="match status" value="1"/>
</dbReference>
<dbReference type="PANTHER" id="PTHR11014:SF63">
    <property type="entry name" value="METALLOPEPTIDASE, PUTATIVE (AFU_ORTHOLOGUE AFUA_6G09600)-RELATED"/>
    <property type="match status" value="1"/>
</dbReference>
<dbReference type="Gene3D" id="3.40.630.10">
    <property type="entry name" value="Zn peptidases"/>
    <property type="match status" value="1"/>
</dbReference>
<dbReference type="Pfam" id="PF01546">
    <property type="entry name" value="Peptidase_M20"/>
    <property type="match status" value="1"/>
</dbReference>
<name>A0ABT0KF30_9GAMM</name>
<dbReference type="InterPro" id="IPR017439">
    <property type="entry name" value="Amidohydrolase"/>
</dbReference>
<dbReference type="EMBL" id="JAGQDC010000014">
    <property type="protein sequence ID" value="MCL1030635.1"/>
    <property type="molecule type" value="Genomic_DNA"/>
</dbReference>
<organism evidence="2 3">
    <name type="scientific">Serratia silvae</name>
    <dbReference type="NCBI Taxonomy" id="2824122"/>
    <lineage>
        <taxon>Bacteria</taxon>
        <taxon>Pseudomonadati</taxon>
        <taxon>Pseudomonadota</taxon>
        <taxon>Gammaproteobacteria</taxon>
        <taxon>Enterobacterales</taxon>
        <taxon>Yersiniaceae</taxon>
        <taxon>Serratia</taxon>
    </lineage>
</organism>
<reference evidence="2" key="1">
    <citation type="submission" date="2021-04" db="EMBL/GenBank/DDBJ databases">
        <title>Genome sequence of Serratia sp. arafor3.</title>
        <authorList>
            <person name="Besaury L."/>
        </authorList>
    </citation>
    <scope>NUCLEOTIDE SEQUENCE</scope>
    <source>
        <strain evidence="2">Arafor3</strain>
    </source>
</reference>
<accession>A0ABT0KF30</accession>
<gene>
    <name evidence="2" type="ORF">KAJ71_16625</name>
</gene>
<keyword evidence="3" id="KW-1185">Reference proteome</keyword>
<dbReference type="Proteomes" id="UP001165275">
    <property type="component" value="Unassembled WGS sequence"/>
</dbReference>
<dbReference type="InterPro" id="IPR002933">
    <property type="entry name" value="Peptidase_M20"/>
</dbReference>
<evidence type="ECO:0000313" key="2">
    <source>
        <dbReference type="EMBL" id="MCL1030635.1"/>
    </source>
</evidence>
<evidence type="ECO:0000256" key="1">
    <source>
        <dbReference type="ARBA" id="ARBA00022801"/>
    </source>
</evidence>
<protein>
    <submittedName>
        <fullName evidence="2">M20/M25/M40 family metallo-hydrolase</fullName>
    </submittedName>
</protein>
<comment type="caution">
    <text evidence="2">The sequence shown here is derived from an EMBL/GenBank/DDBJ whole genome shotgun (WGS) entry which is preliminary data.</text>
</comment>